<dbReference type="PANTHER" id="PTHR30024:SF47">
    <property type="entry name" value="TAURINE-BINDING PERIPLASMIC PROTEIN"/>
    <property type="match status" value="1"/>
</dbReference>
<organism evidence="9 10">
    <name type="scientific">Kibdelosporangium banguiense</name>
    <dbReference type="NCBI Taxonomy" id="1365924"/>
    <lineage>
        <taxon>Bacteria</taxon>
        <taxon>Bacillati</taxon>
        <taxon>Actinomycetota</taxon>
        <taxon>Actinomycetes</taxon>
        <taxon>Pseudonocardiales</taxon>
        <taxon>Pseudonocardiaceae</taxon>
        <taxon>Kibdelosporangium</taxon>
    </lineage>
</organism>
<keyword evidence="8" id="KW-0472">Membrane</keyword>
<dbReference type="CDD" id="cd13553">
    <property type="entry name" value="PBP2_NrtA_CpmA_like"/>
    <property type="match status" value="1"/>
</dbReference>
<proteinExistence type="inferred from homology"/>
<keyword evidence="5" id="KW-1003">Cell membrane</keyword>
<evidence type="ECO:0000256" key="3">
    <source>
        <dbReference type="ARBA" id="ARBA00010742"/>
    </source>
</evidence>
<dbReference type="InterPro" id="IPR010067">
    <property type="entry name" value="ABC_SsuA_sub-bd"/>
</dbReference>
<dbReference type="PANTHER" id="PTHR30024">
    <property type="entry name" value="ALIPHATIC SULFONATES-BINDING PROTEIN-RELATED"/>
    <property type="match status" value="1"/>
</dbReference>
<dbReference type="RefSeq" id="WP_209644283.1">
    <property type="nucleotide sequence ID" value="NZ_JAGINW010000001.1"/>
</dbReference>
<dbReference type="NCBIfam" id="TIGR01728">
    <property type="entry name" value="SsuA_fam"/>
    <property type="match status" value="1"/>
</dbReference>
<protein>
    <submittedName>
        <fullName evidence="9">NitT/TauT family transport system substrate-binding protein</fullName>
    </submittedName>
</protein>
<dbReference type="Proteomes" id="UP001519332">
    <property type="component" value="Unassembled WGS sequence"/>
</dbReference>
<sequence length="324" mass="34293">MRILAVLAVLAVLAGCSRIDRGEDSAADRGPATEVRLGYFPNVTHATALIGVRNGFFTRELGQTRLTTQLFDAGPDEAGGMLGGSIDVAFIGPGPAINAYTKSDGKSVRVVAGAASGGAQLVARPGVGSLAGKTVATPQLGNTQDVALKKWLRENNVPDVRILNSDNAQTLSAFRAGDIDAAWVPEPWASRLVVEAGGRVLVNERDLWPQGRFPATVILARTRFLAEHGQTVQAMLRGAANATQWARDNESQAQTVVNDSLAEHTGKPLAGPVIERAFREIELSPEVLPDRLQQMARDAVTAGVAAKTPDLKDFVDSSTRVRSG</sequence>
<name>A0ABS4TSD9_9PSEU</name>
<evidence type="ECO:0000313" key="9">
    <source>
        <dbReference type="EMBL" id="MBP2327313.1"/>
    </source>
</evidence>
<evidence type="ECO:0000256" key="4">
    <source>
        <dbReference type="ARBA" id="ARBA00022448"/>
    </source>
</evidence>
<keyword evidence="7" id="KW-0732">Signal</keyword>
<comment type="subcellular location">
    <subcellularLocation>
        <location evidence="2">Cell inner membrane</location>
    </subcellularLocation>
    <subcellularLocation>
        <location evidence="1">Periplasm</location>
    </subcellularLocation>
</comment>
<reference evidence="9 10" key="1">
    <citation type="submission" date="2021-03" db="EMBL/GenBank/DDBJ databases">
        <title>Sequencing the genomes of 1000 actinobacteria strains.</title>
        <authorList>
            <person name="Klenk H.-P."/>
        </authorList>
    </citation>
    <scope>NUCLEOTIDE SEQUENCE [LARGE SCALE GENOMIC DNA]</scope>
    <source>
        <strain evidence="9 10">DSM 46670</strain>
    </source>
</reference>
<evidence type="ECO:0000256" key="5">
    <source>
        <dbReference type="ARBA" id="ARBA00022475"/>
    </source>
</evidence>
<gene>
    <name evidence="9" type="ORF">JOF56_007698</name>
</gene>
<evidence type="ECO:0000256" key="7">
    <source>
        <dbReference type="ARBA" id="ARBA00022729"/>
    </source>
</evidence>
<dbReference type="Pfam" id="PF13379">
    <property type="entry name" value="NMT1_2"/>
    <property type="match status" value="1"/>
</dbReference>
<dbReference type="InterPro" id="IPR044527">
    <property type="entry name" value="NrtA/CpmA_ABC-bd_dom"/>
</dbReference>
<evidence type="ECO:0000313" key="10">
    <source>
        <dbReference type="Proteomes" id="UP001519332"/>
    </source>
</evidence>
<comment type="caution">
    <text evidence="9">The sequence shown here is derived from an EMBL/GenBank/DDBJ whole genome shotgun (WGS) entry which is preliminary data.</text>
</comment>
<dbReference type="EMBL" id="JAGINW010000001">
    <property type="protein sequence ID" value="MBP2327313.1"/>
    <property type="molecule type" value="Genomic_DNA"/>
</dbReference>
<evidence type="ECO:0000256" key="6">
    <source>
        <dbReference type="ARBA" id="ARBA00022519"/>
    </source>
</evidence>
<keyword evidence="4" id="KW-0813">Transport</keyword>
<dbReference type="PROSITE" id="PS51257">
    <property type="entry name" value="PROKAR_LIPOPROTEIN"/>
    <property type="match status" value="1"/>
</dbReference>
<evidence type="ECO:0000256" key="8">
    <source>
        <dbReference type="ARBA" id="ARBA00023136"/>
    </source>
</evidence>
<accession>A0ABS4TSD9</accession>
<evidence type="ECO:0000256" key="1">
    <source>
        <dbReference type="ARBA" id="ARBA00004418"/>
    </source>
</evidence>
<keyword evidence="10" id="KW-1185">Reference proteome</keyword>
<comment type="similarity">
    <text evidence="3">Belongs to the bacterial solute-binding protein SsuA/TauA family.</text>
</comment>
<dbReference type="Gene3D" id="3.40.190.10">
    <property type="entry name" value="Periplasmic binding protein-like II"/>
    <property type="match status" value="2"/>
</dbReference>
<keyword evidence="6" id="KW-0997">Cell inner membrane</keyword>
<evidence type="ECO:0000256" key="2">
    <source>
        <dbReference type="ARBA" id="ARBA00004533"/>
    </source>
</evidence>
<dbReference type="SUPFAM" id="SSF53850">
    <property type="entry name" value="Periplasmic binding protein-like II"/>
    <property type="match status" value="1"/>
</dbReference>